<comment type="cofactor">
    <cofactor evidence="1">
        <name>Mg(2+)</name>
        <dbReference type="ChEBI" id="CHEBI:18420"/>
    </cofactor>
</comment>
<dbReference type="GO" id="GO:0006310">
    <property type="term" value="P:DNA recombination"/>
    <property type="evidence" value="ECO:0007669"/>
    <property type="project" value="UniProtKB-UniRule"/>
</dbReference>
<evidence type="ECO:0000256" key="9">
    <source>
        <dbReference type="ARBA" id="ARBA00022833"/>
    </source>
</evidence>
<evidence type="ECO:0000256" key="11">
    <source>
        <dbReference type="ARBA" id="ARBA00023125"/>
    </source>
</evidence>
<keyword evidence="10" id="KW-0067">ATP-binding</keyword>
<evidence type="ECO:0000259" key="17">
    <source>
        <dbReference type="PROSITE" id="PS50967"/>
    </source>
</evidence>
<dbReference type="PROSITE" id="PS51192">
    <property type="entry name" value="HELICASE_ATP_BIND_1"/>
    <property type="match status" value="1"/>
</dbReference>
<dbReference type="InterPro" id="IPR001650">
    <property type="entry name" value="Helicase_C-like"/>
</dbReference>
<dbReference type="InterPro" id="IPR014001">
    <property type="entry name" value="Helicase_ATP-bd"/>
</dbReference>
<dbReference type="PANTHER" id="PTHR13710:SF105">
    <property type="entry name" value="ATP-DEPENDENT DNA HELICASE Q1"/>
    <property type="match status" value="1"/>
</dbReference>
<dbReference type="Gene3D" id="3.40.50.300">
    <property type="entry name" value="P-loop containing nucleotide triphosphate hydrolases"/>
    <property type="match status" value="2"/>
</dbReference>
<dbReference type="GO" id="GO:0043138">
    <property type="term" value="F:3'-5' DNA helicase activity"/>
    <property type="evidence" value="ECO:0007669"/>
    <property type="project" value="UniProtKB-EC"/>
</dbReference>
<dbReference type="InterPro" id="IPR044876">
    <property type="entry name" value="HRDC_dom_sf"/>
</dbReference>
<dbReference type="GO" id="GO:0046872">
    <property type="term" value="F:metal ion binding"/>
    <property type="evidence" value="ECO:0007669"/>
    <property type="project" value="UniProtKB-KW"/>
</dbReference>
<keyword evidence="4" id="KW-0479">Metal-binding</keyword>
<feature type="domain" description="HRDC" evidence="17">
    <location>
        <begin position="514"/>
        <end position="593"/>
    </location>
</feature>
<dbReference type="GO" id="GO:0006260">
    <property type="term" value="P:DNA replication"/>
    <property type="evidence" value="ECO:0007669"/>
    <property type="project" value="InterPro"/>
</dbReference>
<dbReference type="InterPro" id="IPR036390">
    <property type="entry name" value="WH_DNA-bd_sf"/>
</dbReference>
<dbReference type="Pfam" id="PF00570">
    <property type="entry name" value="HRDC"/>
    <property type="match status" value="1"/>
</dbReference>
<dbReference type="FunFam" id="3.40.50.300:FF:000296">
    <property type="entry name" value="ATP-dependent DNA helicase RecQ"/>
    <property type="match status" value="1"/>
</dbReference>
<dbReference type="InterPro" id="IPR018982">
    <property type="entry name" value="RQC_domain"/>
</dbReference>
<dbReference type="GO" id="GO:0006281">
    <property type="term" value="P:DNA repair"/>
    <property type="evidence" value="ECO:0007669"/>
    <property type="project" value="UniProtKB-KW"/>
</dbReference>
<dbReference type="PROSITE" id="PS50967">
    <property type="entry name" value="HRDC"/>
    <property type="match status" value="1"/>
</dbReference>
<evidence type="ECO:0000256" key="13">
    <source>
        <dbReference type="ARBA" id="ARBA00023204"/>
    </source>
</evidence>
<dbReference type="Pfam" id="PF00271">
    <property type="entry name" value="Helicase_C"/>
    <property type="match status" value="1"/>
</dbReference>
<evidence type="ECO:0000259" key="18">
    <source>
        <dbReference type="PROSITE" id="PS51192"/>
    </source>
</evidence>
<dbReference type="SMART" id="SM00341">
    <property type="entry name" value="HRDC"/>
    <property type="match status" value="1"/>
</dbReference>
<dbReference type="InterPro" id="IPR036388">
    <property type="entry name" value="WH-like_DNA-bd_sf"/>
</dbReference>
<dbReference type="PANTHER" id="PTHR13710">
    <property type="entry name" value="DNA HELICASE RECQ FAMILY MEMBER"/>
    <property type="match status" value="1"/>
</dbReference>
<evidence type="ECO:0000256" key="4">
    <source>
        <dbReference type="ARBA" id="ARBA00022723"/>
    </source>
</evidence>
<keyword evidence="5" id="KW-0547">Nucleotide-binding</keyword>
<dbReference type="Proteomes" id="UP001329915">
    <property type="component" value="Chromosome"/>
</dbReference>
<keyword evidence="8 20" id="KW-0347">Helicase</keyword>
<keyword evidence="14" id="KW-0413">Isomerase</keyword>
<dbReference type="InterPro" id="IPR027417">
    <property type="entry name" value="P-loop_NTPase"/>
</dbReference>
<keyword evidence="6" id="KW-0227">DNA damage</keyword>
<keyword evidence="7 20" id="KW-0378">Hydrolase</keyword>
<evidence type="ECO:0000256" key="6">
    <source>
        <dbReference type="ARBA" id="ARBA00022763"/>
    </source>
</evidence>
<evidence type="ECO:0000256" key="10">
    <source>
        <dbReference type="ARBA" id="ARBA00022840"/>
    </source>
</evidence>
<keyword evidence="12" id="KW-0233">DNA recombination</keyword>
<evidence type="ECO:0000256" key="14">
    <source>
        <dbReference type="ARBA" id="ARBA00023235"/>
    </source>
</evidence>
<dbReference type="InterPro" id="IPR010997">
    <property type="entry name" value="HRDC-like_sf"/>
</dbReference>
<name>A0AAU0UN36_9FIRM</name>
<dbReference type="InterPro" id="IPR004589">
    <property type="entry name" value="DNA_helicase_ATP-dep_RecQ"/>
</dbReference>
<evidence type="ECO:0000259" key="19">
    <source>
        <dbReference type="PROSITE" id="PS51194"/>
    </source>
</evidence>
<accession>A0AAU0UN36</accession>
<keyword evidence="13" id="KW-0234">DNA repair</keyword>
<dbReference type="CDD" id="cd18794">
    <property type="entry name" value="SF2_C_RecQ"/>
    <property type="match status" value="1"/>
</dbReference>
<evidence type="ECO:0000256" key="5">
    <source>
        <dbReference type="ARBA" id="ARBA00022741"/>
    </source>
</evidence>
<evidence type="ECO:0000256" key="3">
    <source>
        <dbReference type="ARBA" id="ARBA00005446"/>
    </source>
</evidence>
<dbReference type="SUPFAM" id="SSF46785">
    <property type="entry name" value="Winged helix' DNA-binding domain"/>
    <property type="match status" value="1"/>
</dbReference>
<dbReference type="GO" id="GO:0005524">
    <property type="term" value="F:ATP binding"/>
    <property type="evidence" value="ECO:0007669"/>
    <property type="project" value="UniProtKB-KW"/>
</dbReference>
<gene>
    <name evidence="20" type="primary">recQ</name>
    <name evidence="20" type="ORF">MFMK1_001402</name>
</gene>
<feature type="domain" description="Helicase C-terminal" evidence="19">
    <location>
        <begin position="220"/>
        <end position="363"/>
    </location>
</feature>
<dbReference type="PROSITE" id="PS51194">
    <property type="entry name" value="HELICASE_CTER"/>
    <property type="match status" value="1"/>
</dbReference>
<dbReference type="RefSeq" id="WP_366924427.1">
    <property type="nucleotide sequence ID" value="NZ_CP121694.1"/>
</dbReference>
<dbReference type="NCBIfam" id="TIGR00614">
    <property type="entry name" value="recQ_fam"/>
    <property type="match status" value="1"/>
</dbReference>
<feature type="domain" description="Helicase ATP-binding" evidence="18">
    <location>
        <begin position="26"/>
        <end position="195"/>
    </location>
</feature>
<dbReference type="GO" id="GO:0016787">
    <property type="term" value="F:hydrolase activity"/>
    <property type="evidence" value="ECO:0007669"/>
    <property type="project" value="UniProtKB-KW"/>
</dbReference>
<evidence type="ECO:0000256" key="16">
    <source>
        <dbReference type="NCBIfam" id="TIGR01389"/>
    </source>
</evidence>
<dbReference type="SUPFAM" id="SSF47819">
    <property type="entry name" value="HRDC-like"/>
    <property type="match status" value="1"/>
</dbReference>
<evidence type="ECO:0000256" key="1">
    <source>
        <dbReference type="ARBA" id="ARBA00001946"/>
    </source>
</evidence>
<dbReference type="CDD" id="cd17920">
    <property type="entry name" value="DEXHc_RecQ"/>
    <property type="match status" value="1"/>
</dbReference>
<comment type="similarity">
    <text evidence="3">Belongs to the helicase family. RecQ subfamily.</text>
</comment>
<dbReference type="InterPro" id="IPR002121">
    <property type="entry name" value="HRDC_dom"/>
</dbReference>
<sequence length="593" mass="67631">MLDKAKQILRKHYGFETFKEGQEEIIKSILDGKDTFAIMPTGAGKSVCFQVPAQLLPGVTLVISPLISLMKDQVDSLNEAGISAAYINSSLNYGQIEERLQKAREGYFKLIYVAPERLESQRFRELLQSVQLSLLAVDEAHCVSQWGHDFRPSYRAISSVIREQLPRPVIAAFTATATKEVKEDAIKLLLLRQPDIFITGFDRKNLSFSVMKGVSKRDFVLNHMQDNIGKSGIIYAATRKEVDGLWRELTRRGYRAGRYHAGLSDIEREESQEAFLYDDIHVMVATNAFGMGIDKSNVRYVIHYNMPKNMEAYYQEAGRAGRDGEPSACILLFEPRDVSIQKFLIEQNTRAEERQNNEYQKLQSMVDYCHSQRCLRKYILNYFGERDAPPSCDNCSNCNDETDYVDITLDAQKIISCVVRMRERFGTTLVAQVLKGSKNRKVLQSGFDKLTTYGIMRSYTEKEIKNMINVMVAEGYLTMTGGQYPVLRLRQESLAVLKNEEKVYRRVPKKKATREVDNNLFEILRSLRKELSTKEKVPPYVVFPDGALREMSEKCPQDLHSLAGIKGVGEYKLEKYGAQFVQAINSYLAGDEN</sequence>
<evidence type="ECO:0000256" key="12">
    <source>
        <dbReference type="ARBA" id="ARBA00023172"/>
    </source>
</evidence>
<dbReference type="KEGG" id="dbc:MFMK1_001402"/>
<dbReference type="Pfam" id="PF09382">
    <property type="entry name" value="RQC"/>
    <property type="match status" value="1"/>
</dbReference>
<keyword evidence="21" id="KW-1185">Reference proteome</keyword>
<dbReference type="Gene3D" id="1.10.10.10">
    <property type="entry name" value="Winged helix-like DNA-binding domain superfamily/Winged helix DNA-binding domain"/>
    <property type="match status" value="1"/>
</dbReference>
<dbReference type="NCBIfam" id="TIGR01389">
    <property type="entry name" value="recQ"/>
    <property type="match status" value="1"/>
</dbReference>
<dbReference type="Pfam" id="PF16124">
    <property type="entry name" value="RecQ_Zn_bind"/>
    <property type="match status" value="1"/>
</dbReference>
<keyword evidence="11" id="KW-0238">DNA-binding</keyword>
<dbReference type="GO" id="GO:0009378">
    <property type="term" value="F:four-way junction helicase activity"/>
    <property type="evidence" value="ECO:0007669"/>
    <property type="project" value="TreeGrafter"/>
</dbReference>
<dbReference type="GO" id="GO:0030894">
    <property type="term" value="C:replisome"/>
    <property type="evidence" value="ECO:0007669"/>
    <property type="project" value="TreeGrafter"/>
</dbReference>
<organism evidence="20 21">
    <name type="scientific">Metallumcola ferriviriculae</name>
    <dbReference type="NCBI Taxonomy" id="3039180"/>
    <lineage>
        <taxon>Bacteria</taxon>
        <taxon>Bacillati</taxon>
        <taxon>Bacillota</taxon>
        <taxon>Clostridia</taxon>
        <taxon>Neomoorellales</taxon>
        <taxon>Desulfitibacteraceae</taxon>
        <taxon>Metallumcola</taxon>
    </lineage>
</organism>
<comment type="catalytic activity">
    <reaction evidence="15">
        <text>Couples ATP hydrolysis with the unwinding of duplex DNA by translocating in the 3'-5' direction.</text>
        <dbReference type="EC" id="5.6.2.4"/>
    </reaction>
</comment>
<dbReference type="AlphaFoldDB" id="A0AAU0UN36"/>
<dbReference type="InterPro" id="IPR032284">
    <property type="entry name" value="RecQ_Zn-bd"/>
</dbReference>
<evidence type="ECO:0000256" key="2">
    <source>
        <dbReference type="ARBA" id="ARBA00001947"/>
    </source>
</evidence>
<dbReference type="GO" id="GO:0003677">
    <property type="term" value="F:DNA binding"/>
    <property type="evidence" value="ECO:0007669"/>
    <property type="project" value="UniProtKB-KW"/>
</dbReference>
<dbReference type="GO" id="GO:0043590">
    <property type="term" value="C:bacterial nucleoid"/>
    <property type="evidence" value="ECO:0007669"/>
    <property type="project" value="TreeGrafter"/>
</dbReference>
<dbReference type="EMBL" id="CP121694">
    <property type="protein sequence ID" value="WRO21592.1"/>
    <property type="molecule type" value="Genomic_DNA"/>
</dbReference>
<dbReference type="SMART" id="SM00490">
    <property type="entry name" value="HELICc"/>
    <property type="match status" value="1"/>
</dbReference>
<dbReference type="InterPro" id="IPR006293">
    <property type="entry name" value="DNA_helicase_ATP-dep_RecQ_bac"/>
</dbReference>
<reference evidence="20 21" key="1">
    <citation type="submission" date="2023-04" db="EMBL/GenBank/DDBJ databases">
        <authorList>
            <person name="Hsu D."/>
        </authorList>
    </citation>
    <scope>NUCLEOTIDE SEQUENCE [LARGE SCALE GENOMIC DNA]</scope>
    <source>
        <strain evidence="20 21">MK1</strain>
    </source>
</reference>
<evidence type="ECO:0000313" key="20">
    <source>
        <dbReference type="EMBL" id="WRO21592.1"/>
    </source>
</evidence>
<evidence type="ECO:0000313" key="21">
    <source>
        <dbReference type="Proteomes" id="UP001329915"/>
    </source>
</evidence>
<dbReference type="SUPFAM" id="SSF52540">
    <property type="entry name" value="P-loop containing nucleoside triphosphate hydrolases"/>
    <property type="match status" value="1"/>
</dbReference>
<evidence type="ECO:0000256" key="7">
    <source>
        <dbReference type="ARBA" id="ARBA00022801"/>
    </source>
</evidence>
<keyword evidence="9" id="KW-0862">Zinc</keyword>
<evidence type="ECO:0000256" key="8">
    <source>
        <dbReference type="ARBA" id="ARBA00022806"/>
    </source>
</evidence>
<evidence type="ECO:0000256" key="15">
    <source>
        <dbReference type="ARBA" id="ARBA00034617"/>
    </source>
</evidence>
<dbReference type="Gene3D" id="1.10.150.80">
    <property type="entry name" value="HRDC domain"/>
    <property type="match status" value="1"/>
</dbReference>
<dbReference type="SMART" id="SM00956">
    <property type="entry name" value="RQC"/>
    <property type="match status" value="1"/>
</dbReference>
<protein>
    <recommendedName>
        <fullName evidence="16">DNA helicase RecQ</fullName>
        <ecNumber evidence="16">5.6.2.4</ecNumber>
    </recommendedName>
</protein>
<dbReference type="SMART" id="SM00487">
    <property type="entry name" value="DEXDc"/>
    <property type="match status" value="1"/>
</dbReference>
<dbReference type="Pfam" id="PF00270">
    <property type="entry name" value="DEAD"/>
    <property type="match status" value="1"/>
</dbReference>
<dbReference type="GO" id="GO:0005737">
    <property type="term" value="C:cytoplasm"/>
    <property type="evidence" value="ECO:0007669"/>
    <property type="project" value="TreeGrafter"/>
</dbReference>
<comment type="cofactor">
    <cofactor evidence="2">
        <name>Zn(2+)</name>
        <dbReference type="ChEBI" id="CHEBI:29105"/>
    </cofactor>
</comment>
<dbReference type="GO" id="GO:0009432">
    <property type="term" value="P:SOS response"/>
    <property type="evidence" value="ECO:0007669"/>
    <property type="project" value="UniProtKB-UniRule"/>
</dbReference>
<proteinExistence type="inferred from homology"/>
<dbReference type="EC" id="5.6.2.4" evidence="16"/>
<dbReference type="InterPro" id="IPR011545">
    <property type="entry name" value="DEAD/DEAH_box_helicase_dom"/>
</dbReference>